<proteinExistence type="predicted"/>
<evidence type="ECO:0000259" key="1">
    <source>
        <dbReference type="Pfam" id="PF11396"/>
    </source>
</evidence>
<protein>
    <submittedName>
        <fullName evidence="2">PepSY-like domain-containing protein</fullName>
    </submittedName>
</protein>
<gene>
    <name evidence="2" type="ORF">H9804_10230</name>
</gene>
<sequence length="140" mass="16036">MIYEKTSFNNFISLFAIYAFAEDIVIKSSQLPGKAQNYIKDTFKNINVTLAEKYRHNYKVILSNGITIKFNLSGEWEEIKSHQILPKGLLPLPVEKAVILQNLGEIVKIEKDLGYYEVILNNGFEIKVDNNGNILKIKQD</sequence>
<dbReference type="AlphaFoldDB" id="A0A9D2GUM2"/>
<dbReference type="Gene3D" id="3.40.1420.30">
    <property type="match status" value="1"/>
</dbReference>
<evidence type="ECO:0000313" key="2">
    <source>
        <dbReference type="EMBL" id="HIZ90312.1"/>
    </source>
</evidence>
<dbReference type="Pfam" id="PF11396">
    <property type="entry name" value="PepSY_like"/>
    <property type="match status" value="1"/>
</dbReference>
<reference evidence="2" key="2">
    <citation type="submission" date="2021-04" db="EMBL/GenBank/DDBJ databases">
        <authorList>
            <person name="Gilroy R."/>
        </authorList>
    </citation>
    <scope>NUCLEOTIDE SEQUENCE</scope>
    <source>
        <strain evidence="2">ChiW4-1371</strain>
    </source>
</reference>
<name>A0A9D2GUM2_9BACT</name>
<comment type="caution">
    <text evidence="2">The sequence shown here is derived from an EMBL/GenBank/DDBJ whole genome shotgun (WGS) entry which is preliminary data.</text>
</comment>
<dbReference type="SUPFAM" id="SSF160574">
    <property type="entry name" value="BT0923-like"/>
    <property type="match status" value="1"/>
</dbReference>
<accession>A0A9D2GUM2</accession>
<reference evidence="2" key="1">
    <citation type="journal article" date="2021" name="PeerJ">
        <title>Extensive microbial diversity within the chicken gut microbiome revealed by metagenomics and culture.</title>
        <authorList>
            <person name="Gilroy R."/>
            <person name="Ravi A."/>
            <person name="Getino M."/>
            <person name="Pursley I."/>
            <person name="Horton D.L."/>
            <person name="Alikhan N.F."/>
            <person name="Baker D."/>
            <person name="Gharbi K."/>
            <person name="Hall N."/>
            <person name="Watson M."/>
            <person name="Adriaenssens E.M."/>
            <person name="Foster-Nyarko E."/>
            <person name="Jarju S."/>
            <person name="Secka A."/>
            <person name="Antonio M."/>
            <person name="Oren A."/>
            <person name="Chaudhuri R.R."/>
            <person name="La Ragione R."/>
            <person name="Hildebrand F."/>
            <person name="Pallen M.J."/>
        </authorList>
    </citation>
    <scope>NUCLEOTIDE SEQUENCE</scope>
    <source>
        <strain evidence="2">ChiW4-1371</strain>
    </source>
</reference>
<dbReference type="EMBL" id="DXAQ01000151">
    <property type="protein sequence ID" value="HIZ90312.1"/>
    <property type="molecule type" value="Genomic_DNA"/>
</dbReference>
<dbReference type="Proteomes" id="UP000824176">
    <property type="component" value="Unassembled WGS sequence"/>
</dbReference>
<feature type="domain" description="Putative beta-lactamase-inhibitor-like PepSY-like" evidence="1">
    <location>
        <begin position="57"/>
        <end position="136"/>
    </location>
</feature>
<dbReference type="InterPro" id="IPR021533">
    <property type="entry name" value="PepSY-like"/>
</dbReference>
<evidence type="ECO:0000313" key="3">
    <source>
        <dbReference type="Proteomes" id="UP000824176"/>
    </source>
</evidence>
<organism evidence="2 3">
    <name type="scientific">Candidatus Mucispirillum faecigallinarum</name>
    <dbReference type="NCBI Taxonomy" id="2838699"/>
    <lineage>
        <taxon>Bacteria</taxon>
        <taxon>Pseudomonadati</taxon>
        <taxon>Deferribacterota</taxon>
        <taxon>Deferribacteres</taxon>
        <taxon>Deferribacterales</taxon>
        <taxon>Mucispirillaceae</taxon>
        <taxon>Mucispirillum</taxon>
    </lineage>
</organism>